<evidence type="ECO:0000256" key="4">
    <source>
        <dbReference type="ARBA" id="ARBA00022785"/>
    </source>
</evidence>
<name>A0ABW0E7Z6_9BACT</name>
<evidence type="ECO:0000256" key="1">
    <source>
        <dbReference type="ARBA" id="ARBA00022490"/>
    </source>
</evidence>
<keyword evidence="6" id="KW-1185">Reference proteome</keyword>
<protein>
    <submittedName>
        <fullName evidence="5">S-adenosylmethionine:tRNA ribosyltransferase-isomerase</fullName>
    </submittedName>
</protein>
<dbReference type="SUPFAM" id="SSF111337">
    <property type="entry name" value="QueA-like"/>
    <property type="match status" value="1"/>
</dbReference>
<dbReference type="RefSeq" id="WP_378016062.1">
    <property type="nucleotide sequence ID" value="NZ_JBHSKT010000002.1"/>
</dbReference>
<dbReference type="EMBL" id="JBHSKT010000002">
    <property type="protein sequence ID" value="MFC5269681.1"/>
    <property type="molecule type" value="Genomic_DNA"/>
</dbReference>
<dbReference type="PANTHER" id="PTHR30307:SF0">
    <property type="entry name" value="S-ADENOSYLMETHIONINE:TRNA RIBOSYLTRANSFERASE-ISOMERASE"/>
    <property type="match status" value="1"/>
</dbReference>
<dbReference type="PANTHER" id="PTHR30307">
    <property type="entry name" value="S-ADENOSYLMETHIONINE:TRNA RIBOSYLTRANSFERASE-ISOMERASE"/>
    <property type="match status" value="1"/>
</dbReference>
<proteinExistence type="predicted"/>
<dbReference type="InterPro" id="IPR036100">
    <property type="entry name" value="QueA_sf"/>
</dbReference>
<dbReference type="InterPro" id="IPR042118">
    <property type="entry name" value="QueA_dom1"/>
</dbReference>
<organism evidence="5 6">
    <name type="scientific">Adhaeribacter terreus</name>
    <dbReference type="NCBI Taxonomy" id="529703"/>
    <lineage>
        <taxon>Bacteria</taxon>
        <taxon>Pseudomonadati</taxon>
        <taxon>Bacteroidota</taxon>
        <taxon>Cytophagia</taxon>
        <taxon>Cytophagales</taxon>
        <taxon>Hymenobacteraceae</taxon>
        <taxon>Adhaeribacter</taxon>
    </lineage>
</organism>
<comment type="caution">
    <text evidence="5">The sequence shown here is derived from an EMBL/GenBank/DDBJ whole genome shotgun (WGS) entry which is preliminary data.</text>
</comment>
<dbReference type="InterPro" id="IPR042119">
    <property type="entry name" value="QueA_dom2"/>
</dbReference>
<dbReference type="Gene3D" id="3.40.1780.10">
    <property type="entry name" value="QueA-like"/>
    <property type="match status" value="1"/>
</dbReference>
<keyword evidence="4" id="KW-0671">Queuosine biosynthesis</keyword>
<dbReference type="Proteomes" id="UP001596161">
    <property type="component" value="Unassembled WGS sequence"/>
</dbReference>
<accession>A0ABW0E7Z6</accession>
<evidence type="ECO:0000256" key="3">
    <source>
        <dbReference type="ARBA" id="ARBA00022691"/>
    </source>
</evidence>
<sequence length="409" mass="45692">MLLHPKDLKIADYVYDLPDERIAKFPLAQRDQSKLLYFKQGAIADHTFQEIAELLPENSLLLFNDTKVVQARLFFTRPTGSVIEVFCLEPVAPTSEIQQAMQQTSSCVWRCMVGNAKKWKEPELELQFTFNGQNATLKAEKTAQEAGSYLVKFTWEPAELTFAEVLSGAGNLPLPPYFKRDVTEADQSRYQTVYAKQEGAVAAPTAGLHFTPKVFEKLSAKGIKTAYLTLHVGAGTFKPVKAEKMADHDMHAEQIIVSKALIEQLLAHFPNPVIPVGTTSMRTLESLYWLGVKLLQNPDLKISELEVSQWQPYETQKAFPVTVTLQAILTFLAQNDTDFLPASTQIIIAPGYDFKICAGLITNFHQPGSTLLLLVAALVGENWKNIYAHALANNYRFLSYGDSSLLMKD</sequence>
<evidence type="ECO:0000256" key="2">
    <source>
        <dbReference type="ARBA" id="ARBA00022679"/>
    </source>
</evidence>
<keyword evidence="2" id="KW-0808">Transferase</keyword>
<dbReference type="Pfam" id="PF02547">
    <property type="entry name" value="Queuosine_synth"/>
    <property type="match status" value="1"/>
</dbReference>
<evidence type="ECO:0000313" key="6">
    <source>
        <dbReference type="Proteomes" id="UP001596161"/>
    </source>
</evidence>
<keyword evidence="3" id="KW-0949">S-adenosyl-L-methionine</keyword>
<dbReference type="Gene3D" id="2.40.10.240">
    <property type="entry name" value="QueA-like"/>
    <property type="match status" value="1"/>
</dbReference>
<reference evidence="6" key="1">
    <citation type="journal article" date="2019" name="Int. J. Syst. Evol. Microbiol.">
        <title>The Global Catalogue of Microorganisms (GCM) 10K type strain sequencing project: providing services to taxonomists for standard genome sequencing and annotation.</title>
        <authorList>
            <consortium name="The Broad Institute Genomics Platform"/>
            <consortium name="The Broad Institute Genome Sequencing Center for Infectious Disease"/>
            <person name="Wu L."/>
            <person name="Ma J."/>
        </authorList>
    </citation>
    <scope>NUCLEOTIDE SEQUENCE [LARGE SCALE GENOMIC DNA]</scope>
    <source>
        <strain evidence="6">KACC 12602</strain>
    </source>
</reference>
<keyword evidence="1" id="KW-0963">Cytoplasm</keyword>
<dbReference type="InterPro" id="IPR003699">
    <property type="entry name" value="QueA"/>
</dbReference>
<evidence type="ECO:0000313" key="5">
    <source>
        <dbReference type="EMBL" id="MFC5269681.1"/>
    </source>
</evidence>
<gene>
    <name evidence="5" type="ORF">ACFPIB_03600</name>
</gene>